<dbReference type="SUPFAM" id="SSF48452">
    <property type="entry name" value="TPR-like"/>
    <property type="match status" value="1"/>
</dbReference>
<keyword evidence="1" id="KW-0677">Repeat</keyword>
<dbReference type="Pfam" id="PF01535">
    <property type="entry name" value="PPR"/>
    <property type="match status" value="2"/>
</dbReference>
<feature type="repeat" description="PPR" evidence="2">
    <location>
        <begin position="1560"/>
        <end position="1590"/>
    </location>
</feature>
<dbReference type="InterPro" id="IPR026728">
    <property type="entry name" value="BLTP3A/B"/>
</dbReference>
<name>A0ABQ8BGY8_BRANA</name>
<dbReference type="Pfam" id="PF13041">
    <property type="entry name" value="PPR_2"/>
    <property type="match status" value="2"/>
</dbReference>
<dbReference type="PANTHER" id="PTHR22774">
    <property type="entry name" value="CHOREIN N-TERMINAL DOMAIN-CONTAINING PROTEIN"/>
    <property type="match status" value="1"/>
</dbReference>
<dbReference type="InterPro" id="IPR011990">
    <property type="entry name" value="TPR-like_helical_dom_sf"/>
</dbReference>
<protein>
    <recommendedName>
        <fullName evidence="6">Chorein N-terminal domain-containing protein</fullName>
    </recommendedName>
</protein>
<feature type="repeat" description="PPR" evidence="2">
    <location>
        <begin position="1387"/>
        <end position="1421"/>
    </location>
</feature>
<evidence type="ECO:0000313" key="5">
    <source>
        <dbReference type="Proteomes" id="UP000824890"/>
    </source>
</evidence>
<accession>A0ABQ8BGY8</accession>
<proteinExistence type="predicted"/>
<feature type="repeat" description="PPR" evidence="2">
    <location>
        <begin position="1255"/>
        <end position="1285"/>
    </location>
</feature>
<dbReference type="InterPro" id="IPR002885">
    <property type="entry name" value="PPR_rpt"/>
</dbReference>
<evidence type="ECO:0008006" key="6">
    <source>
        <dbReference type="Google" id="ProtNLM"/>
    </source>
</evidence>
<evidence type="ECO:0000313" key="4">
    <source>
        <dbReference type="EMBL" id="KAH0904084.1"/>
    </source>
</evidence>
<dbReference type="PANTHER" id="PTHR22774:SF11">
    <property type="entry name" value="CHOREIN N-TERMINAL DOMAIN-CONTAINING PROTEIN"/>
    <property type="match status" value="1"/>
</dbReference>
<dbReference type="EMBL" id="JAGKQM010000011">
    <property type="protein sequence ID" value="KAH0904084.1"/>
    <property type="molecule type" value="Genomic_DNA"/>
</dbReference>
<dbReference type="Pfam" id="PF20431">
    <property type="entry name" value="E_motif"/>
    <property type="match status" value="1"/>
</dbReference>
<evidence type="ECO:0000256" key="2">
    <source>
        <dbReference type="PROSITE-ProRule" id="PRU00708"/>
    </source>
</evidence>
<feature type="repeat" description="PPR" evidence="2">
    <location>
        <begin position="1591"/>
        <end position="1625"/>
    </location>
</feature>
<dbReference type="InterPro" id="IPR046848">
    <property type="entry name" value="E_motif"/>
</dbReference>
<reference evidence="4 5" key="1">
    <citation type="submission" date="2021-05" db="EMBL/GenBank/DDBJ databases">
        <title>Genome Assembly of Synthetic Allotetraploid Brassica napus Reveals Homoeologous Exchanges between Subgenomes.</title>
        <authorList>
            <person name="Davis J.T."/>
        </authorList>
    </citation>
    <scope>NUCLEOTIDE SEQUENCE [LARGE SCALE GENOMIC DNA]</scope>
    <source>
        <strain evidence="5">cv. Da-Ae</strain>
        <tissue evidence="4">Seedling</tissue>
    </source>
</reference>
<dbReference type="Pfam" id="PF24917">
    <property type="entry name" value="BLTP3A_B"/>
    <property type="match status" value="1"/>
</dbReference>
<evidence type="ECO:0000256" key="3">
    <source>
        <dbReference type="SAM" id="MobiDB-lite"/>
    </source>
</evidence>
<dbReference type="Proteomes" id="UP000824890">
    <property type="component" value="Unassembled WGS sequence"/>
</dbReference>
<dbReference type="NCBIfam" id="TIGR00756">
    <property type="entry name" value="PPR"/>
    <property type="match status" value="5"/>
</dbReference>
<dbReference type="PROSITE" id="PS51375">
    <property type="entry name" value="PPR"/>
    <property type="match status" value="5"/>
</dbReference>
<keyword evidence="5" id="KW-1185">Reference proteome</keyword>
<gene>
    <name evidence="4" type="ORF">HID58_043587</name>
</gene>
<sequence length="1774" mass="194922">KKDATFVDPTSLVRALAPVSRIWWGTVSEKIIGVKMESILARALEYTLKYWLKSFTRDQFKLQGRTAQLSNLDINGEAIHASMGLPPALSVTTAKVGKLEIMLPYVSNVQTEPIVVQIDKLDLVLEENPDADVTKGPSSAQSPTASGKSNGYGFADKIADGMTLQVKVVNLLLETGGGAHREGGAAWAAPLASITIRNLVLYTTNENWKVVNLKEARDFSTNTGYIYLFKKLEWEALSIDLLPHPDMFTDANLARSEESNLRDDDGAKRVFFGGERFLDGISGQAHITVQRTALNSPLGLEVQLHIPEAVCPALSEPGLRALLRFLTGMYLCLNRGDVDPKSQQQSAEAAGRSLVSVLVDHVFLCIKDAEFQLELLMQSLLFSRACVSDGESANYLTKILIGGLFLRDAFSRSPCALIQPSMKAAAEDLAVPDFAKNFCPVIYPLDNGPWQLIQDVPLISLHSLQVKPSPKPPHLFSKTVIQCQPLMVHLQEEACLRISSFLADGIVVNPGDVLPDNSVNSLLFTLKELDVSVPLDMSNLEDSAIKEDLSTKKIFSGARLHIENLSFAESPTLKVRLLNLEKDPACFSLWPGQPIDASQKKWTAGVSHFSLALETSPNSTEHQSCRGPEMGLWNCVEGKDVSIEVAMVSADGKPLITIPPPGGIVRVGVACEQYMSNASVEQLFFVLDLYSYFGKVSEKISIVKESKRQSTVSLTGGLLEKVPSDTAVKLALKDLQLKFLESSFTSTQDIPLVQFLGKDLVVKVTHRTLGGAIAVSSNVYWENIEVDCVDTEVQQEHENSCNGHLVGCNGSTPLRRVFWIVNGRHDGHSGSTIVTPFLDISITNVIPLSEKDMECHSLSIMACISGVRLGGGMNYTEALLHRFGILSLDGGPGEGLSRGLEHLSSGPLSKLFKASIVEDRKQDGALGSGSGDAFAHLGTPDDIDVSIELRDWLFALEGREGVAERWESIEDEDIGREERCWHTNFRSFRVVAKSTPKLVDPNETETKNGARKFPVDSIIVNVEGLQTLKPQMQKETIPNGHHENGHLPGGVNIEANIVASEDKSGHDDTLSWVAESLKFSVKQPVEAVVTKDELQHLTFLCKSEVDSMGRIVAGVLRVLKLEESVGHGTLNQLSNLGSEGFDKMFSPKASRAGTPKSSPFGAASDSMREISSRADLESTISSIEEASVELEAKCSALLYVSLTMAAYGENLIVSKPYLFDPSLYIKALKLCSCQNFEKQFVLIHGNSVTNGFVSNLHLNNSLMNLYARQGDVKHARKLFDRMPKRDVGSWTAMISGYSQRGYHRHAMLLFKQMRREPLRANDFTYGSVLKSCKDLGCLTEGMQIHGCVEKGKFAGNLVVRSALLCLYAKCGKMKDVHLLFESMKQRDLFSWNIMINGYAVSACADTSFSLFQSMLAEGKTPDCFTFESLFRATIQVKCLETVSELHGFAIKLGLERSHELIRSLIDAYGKCGSLGNARKLVEGPMRRDLISCTSLITGFAQRNSFTSDAFDIFKEMILMRTQMDEVVVSSMLKICTTIASSSIGRQIHCFALKSSQIRFDVALCNSLIDMYAKSGEIEDAVLAFEEMEEKDVTSWTSLISGYGRHGNVKKAIDLFNRMEHEGIIPNDITFLALLSACSHTGETELGWKVFNTMINNKYGIKVREEHLSCIVDMLARGGNLEEAYELIRSENGVTRLGSSAWGAFLDACRRHGDIHLSEVAAAQLLSMEPKKPVNYINLASVYADTGDWDNALKTRKLMKDSGSCNKAPGYSIVY</sequence>
<dbReference type="Gene3D" id="1.25.40.10">
    <property type="entry name" value="Tetratricopeptide repeat domain"/>
    <property type="match status" value="4"/>
</dbReference>
<evidence type="ECO:0000256" key="1">
    <source>
        <dbReference type="ARBA" id="ARBA00022737"/>
    </source>
</evidence>
<comment type="caution">
    <text evidence="4">The sequence shown here is derived from an EMBL/GenBank/DDBJ whole genome shotgun (WGS) entry which is preliminary data.</text>
</comment>
<organism evidence="4 5">
    <name type="scientific">Brassica napus</name>
    <name type="common">Rape</name>
    <dbReference type="NCBI Taxonomy" id="3708"/>
    <lineage>
        <taxon>Eukaryota</taxon>
        <taxon>Viridiplantae</taxon>
        <taxon>Streptophyta</taxon>
        <taxon>Embryophyta</taxon>
        <taxon>Tracheophyta</taxon>
        <taxon>Spermatophyta</taxon>
        <taxon>Magnoliopsida</taxon>
        <taxon>eudicotyledons</taxon>
        <taxon>Gunneridae</taxon>
        <taxon>Pentapetalae</taxon>
        <taxon>rosids</taxon>
        <taxon>malvids</taxon>
        <taxon>Brassicales</taxon>
        <taxon>Brassicaceae</taxon>
        <taxon>Brassiceae</taxon>
        <taxon>Brassica</taxon>
    </lineage>
</organism>
<feature type="repeat" description="PPR" evidence="2">
    <location>
        <begin position="1286"/>
        <end position="1320"/>
    </location>
</feature>
<feature type="region of interest" description="Disordered" evidence="3">
    <location>
        <begin position="1147"/>
        <end position="1166"/>
    </location>
</feature>
<feature type="non-terminal residue" evidence="4">
    <location>
        <position position="1"/>
    </location>
</feature>